<proteinExistence type="predicted"/>
<gene>
    <name evidence="2" type="ORF">GCM10010993_27310</name>
</gene>
<name>A0ABQ1MUR2_9BACT</name>
<evidence type="ECO:0000313" key="2">
    <source>
        <dbReference type="EMBL" id="GGC47216.1"/>
    </source>
</evidence>
<keyword evidence="1" id="KW-1133">Transmembrane helix</keyword>
<dbReference type="EMBL" id="BMFD01000011">
    <property type="protein sequence ID" value="GGC47216.1"/>
    <property type="molecule type" value="Genomic_DNA"/>
</dbReference>
<dbReference type="Proteomes" id="UP000635885">
    <property type="component" value="Unassembled WGS sequence"/>
</dbReference>
<comment type="caution">
    <text evidence="2">The sequence shown here is derived from an EMBL/GenBank/DDBJ whole genome shotgun (WGS) entry which is preliminary data.</text>
</comment>
<evidence type="ECO:0000256" key="1">
    <source>
        <dbReference type="SAM" id="Phobius"/>
    </source>
</evidence>
<sequence length="128" mass="14525">MECFPQYSGKQTVGLNSKMAKQNPWIIGILGFGVFLYLAWNNFEMPFAPWTKTAEIKAVITENALGYGPMGRGYTQIITISYQVDDSVYVQKKKLSQRIDKKKMGSKVLIEYAVKDPGNFEIKGFLKQ</sequence>
<keyword evidence="1" id="KW-0472">Membrane</keyword>
<keyword evidence="3" id="KW-1185">Reference proteome</keyword>
<reference evidence="3" key="1">
    <citation type="journal article" date="2019" name="Int. J. Syst. Evol. Microbiol.">
        <title>The Global Catalogue of Microorganisms (GCM) 10K type strain sequencing project: providing services to taxonomists for standard genome sequencing and annotation.</title>
        <authorList>
            <consortium name="The Broad Institute Genomics Platform"/>
            <consortium name="The Broad Institute Genome Sequencing Center for Infectious Disease"/>
            <person name="Wu L."/>
            <person name="Ma J."/>
        </authorList>
    </citation>
    <scope>NUCLEOTIDE SEQUENCE [LARGE SCALE GENOMIC DNA]</scope>
    <source>
        <strain evidence="3">CGMCC 1.12479</strain>
    </source>
</reference>
<organism evidence="2 3">
    <name type="scientific">Belliella aquatica</name>
    <dbReference type="NCBI Taxonomy" id="1323734"/>
    <lineage>
        <taxon>Bacteria</taxon>
        <taxon>Pseudomonadati</taxon>
        <taxon>Bacteroidota</taxon>
        <taxon>Cytophagia</taxon>
        <taxon>Cytophagales</taxon>
        <taxon>Cyclobacteriaceae</taxon>
        <taxon>Belliella</taxon>
    </lineage>
</organism>
<evidence type="ECO:0000313" key="3">
    <source>
        <dbReference type="Proteomes" id="UP000635885"/>
    </source>
</evidence>
<keyword evidence="1" id="KW-0812">Transmembrane</keyword>
<evidence type="ECO:0008006" key="4">
    <source>
        <dbReference type="Google" id="ProtNLM"/>
    </source>
</evidence>
<protein>
    <recommendedName>
        <fullName evidence="4">DUF1093 domain-containing protein</fullName>
    </recommendedName>
</protein>
<accession>A0ABQ1MUR2</accession>
<feature type="transmembrane region" description="Helical" evidence="1">
    <location>
        <begin position="25"/>
        <end position="43"/>
    </location>
</feature>